<dbReference type="EMBL" id="PP179332">
    <property type="protein sequence ID" value="XAI71222.1"/>
    <property type="molecule type" value="Genomic_DNA"/>
</dbReference>
<organism evidence="1">
    <name type="scientific">Pseudomonas phage Cygsa01</name>
    <dbReference type="NCBI Taxonomy" id="3138529"/>
    <lineage>
        <taxon>Viruses</taxon>
    </lineage>
</organism>
<gene>
    <name evidence="1" type="ORF">Cygsa01_00176</name>
</gene>
<evidence type="ECO:0000313" key="1">
    <source>
        <dbReference type="EMBL" id="XAI71222.1"/>
    </source>
</evidence>
<sequence length="70" mass="7681">MFMQPGRVYVTKKKTGAVWSSCMPEQGVWRKEWPGVGHSANTCPVGSVTQGFYPGSRKNRGKFVPGIVHG</sequence>
<proteinExistence type="predicted"/>
<name>A0AAU6W3Q3_9VIRU</name>
<reference evidence="1" key="1">
    <citation type="journal article" date="2024" name="J. Gen. Virol.">
        <title>Novel phages of Pseudomonas syringae unveil numerous potential auxiliary metabolic genes.</title>
        <authorList>
            <person name="Feltin C."/>
            <person name="Garneau J.R."/>
            <person name="Morris C.E."/>
            <person name="Berard A."/>
            <person name="Torres-Barcelo C."/>
        </authorList>
    </citation>
    <scope>NUCLEOTIDE SEQUENCE</scope>
</reference>
<accession>A0AAU6W3Q3</accession>
<protein>
    <submittedName>
        <fullName evidence="1">Uncharacterized protein</fullName>
    </submittedName>
</protein>